<evidence type="ECO:0000256" key="2">
    <source>
        <dbReference type="ARBA" id="ARBA00009074"/>
    </source>
</evidence>
<keyword evidence="5" id="KW-0472">Membrane</keyword>
<dbReference type="STRING" id="157652.A0A371EG42"/>
<keyword evidence="8" id="KW-1185">Reference proteome</keyword>
<proteinExistence type="inferred from homology"/>
<feature type="non-terminal residue" evidence="7">
    <location>
        <position position="1"/>
    </location>
</feature>
<comment type="similarity">
    <text evidence="2">Belongs to the UPF0496 family.</text>
</comment>
<feature type="compositionally biased region" description="Basic and acidic residues" evidence="6">
    <location>
        <begin position="17"/>
        <end position="27"/>
    </location>
</feature>
<evidence type="ECO:0000256" key="5">
    <source>
        <dbReference type="ARBA" id="ARBA00023136"/>
    </source>
</evidence>
<dbReference type="GO" id="GO:0016020">
    <property type="term" value="C:membrane"/>
    <property type="evidence" value="ECO:0007669"/>
    <property type="project" value="UniProtKB-SubCell"/>
</dbReference>
<evidence type="ECO:0000313" key="7">
    <source>
        <dbReference type="EMBL" id="RDX64991.1"/>
    </source>
</evidence>
<dbReference type="EMBL" id="QJKJ01014124">
    <property type="protein sequence ID" value="RDX64991.1"/>
    <property type="molecule type" value="Genomic_DNA"/>
</dbReference>
<reference evidence="7" key="1">
    <citation type="submission" date="2018-05" db="EMBL/GenBank/DDBJ databases">
        <title>Draft genome of Mucuna pruriens seed.</title>
        <authorList>
            <person name="Nnadi N.E."/>
            <person name="Vos R."/>
            <person name="Hasami M.H."/>
            <person name="Devisetty U.K."/>
            <person name="Aguiy J.C."/>
        </authorList>
    </citation>
    <scope>NUCLEOTIDE SEQUENCE [LARGE SCALE GENOMIC DNA]</scope>
    <source>
        <strain evidence="7">JCA_2017</strain>
    </source>
</reference>
<keyword evidence="3" id="KW-0812">Transmembrane</keyword>
<comment type="caution">
    <text evidence="7">The sequence shown here is derived from an EMBL/GenBank/DDBJ whole genome shotgun (WGS) entry which is preliminary data.</text>
</comment>
<dbReference type="Pfam" id="PF05055">
    <property type="entry name" value="DUF677"/>
    <property type="match status" value="1"/>
</dbReference>
<organism evidence="7 8">
    <name type="scientific">Mucuna pruriens</name>
    <name type="common">Velvet bean</name>
    <name type="synonym">Dolichos pruriens</name>
    <dbReference type="NCBI Taxonomy" id="157652"/>
    <lineage>
        <taxon>Eukaryota</taxon>
        <taxon>Viridiplantae</taxon>
        <taxon>Streptophyta</taxon>
        <taxon>Embryophyta</taxon>
        <taxon>Tracheophyta</taxon>
        <taxon>Spermatophyta</taxon>
        <taxon>Magnoliopsida</taxon>
        <taxon>eudicotyledons</taxon>
        <taxon>Gunneridae</taxon>
        <taxon>Pentapetalae</taxon>
        <taxon>rosids</taxon>
        <taxon>fabids</taxon>
        <taxon>Fabales</taxon>
        <taxon>Fabaceae</taxon>
        <taxon>Papilionoideae</taxon>
        <taxon>50 kb inversion clade</taxon>
        <taxon>NPAAA clade</taxon>
        <taxon>indigoferoid/millettioid clade</taxon>
        <taxon>Phaseoleae</taxon>
        <taxon>Mucuna</taxon>
    </lineage>
</organism>
<gene>
    <name evidence="7" type="ORF">CR513_56384</name>
</gene>
<evidence type="ECO:0000313" key="8">
    <source>
        <dbReference type="Proteomes" id="UP000257109"/>
    </source>
</evidence>
<accession>A0A371EG42</accession>
<comment type="subcellular location">
    <subcellularLocation>
        <location evidence="1">Membrane</location>
    </subcellularLocation>
</comment>
<feature type="region of interest" description="Disordered" evidence="6">
    <location>
        <begin position="1"/>
        <end position="27"/>
    </location>
</feature>
<sequence length="364" mass="42284">MISQLRSASKVRQGRILNEKQPRDAQKGVNFHEEYHRALRTKSYVDFFNKAQLLANQPSIYSNQNKFLEILLEPGQDTIPSIIDTTFLSKKPELKNLMFSYFDISAEASLFCSHLLNSINQVQCNYRFIERALGIMDDNNDNYDDDSSEKFKQITFELNSFIFSNNPFLYLNNHDFKLISDKNSSLLHRLKSMRKRVGRKVKLMTFLKKTSKNCVMAITANVVAAHTLTSLIMGPKILIFSCESLKRKLPHLRFSRRRFLGKVCDQLDLAAKGSYILNKDFDTMSRLVARLYDEIEHDRAMVQFCLDKKDEKFSLQIVKELKKSDVGFRKLVEELKEHVYLCLVTINRARSLVVEEMTKTCIGM</sequence>
<dbReference type="InterPro" id="IPR007749">
    <property type="entry name" value="DUF677"/>
</dbReference>
<keyword evidence="4" id="KW-1133">Transmembrane helix</keyword>
<dbReference type="PANTHER" id="PTHR31113">
    <property type="entry name" value="UPF0496 PROTEIN 3-RELATED"/>
    <property type="match status" value="1"/>
</dbReference>
<dbReference type="AlphaFoldDB" id="A0A371EG42"/>
<evidence type="ECO:0000256" key="6">
    <source>
        <dbReference type="SAM" id="MobiDB-lite"/>
    </source>
</evidence>
<evidence type="ECO:0000256" key="4">
    <source>
        <dbReference type="ARBA" id="ARBA00022989"/>
    </source>
</evidence>
<dbReference type="OrthoDB" id="776561at2759"/>
<evidence type="ECO:0000256" key="3">
    <source>
        <dbReference type="ARBA" id="ARBA00022692"/>
    </source>
</evidence>
<dbReference type="Proteomes" id="UP000257109">
    <property type="component" value="Unassembled WGS sequence"/>
</dbReference>
<name>A0A371EG42_MUCPR</name>
<dbReference type="PANTHER" id="PTHR31113:SF2">
    <property type="entry name" value="OS04G0423200 PROTEIN"/>
    <property type="match status" value="1"/>
</dbReference>
<protein>
    <submittedName>
        <fullName evidence="7">UPF0496 protein</fullName>
    </submittedName>
</protein>
<evidence type="ECO:0000256" key="1">
    <source>
        <dbReference type="ARBA" id="ARBA00004370"/>
    </source>
</evidence>